<proteinExistence type="predicted"/>
<accession>A0A7J7DQR0</accession>
<dbReference type="AlphaFoldDB" id="A0A7J7DQR0"/>
<reference evidence="2 3" key="1">
    <citation type="journal article" date="2020" name="Nat. Commun.">
        <title>Genome of Tripterygium wilfordii and identification of cytochrome P450 involved in triptolide biosynthesis.</title>
        <authorList>
            <person name="Tu L."/>
            <person name="Su P."/>
            <person name="Zhang Z."/>
            <person name="Gao L."/>
            <person name="Wang J."/>
            <person name="Hu T."/>
            <person name="Zhou J."/>
            <person name="Zhang Y."/>
            <person name="Zhao Y."/>
            <person name="Liu Y."/>
            <person name="Song Y."/>
            <person name="Tong Y."/>
            <person name="Lu Y."/>
            <person name="Yang J."/>
            <person name="Xu C."/>
            <person name="Jia M."/>
            <person name="Peters R.J."/>
            <person name="Huang L."/>
            <person name="Gao W."/>
        </authorList>
    </citation>
    <scope>NUCLEOTIDE SEQUENCE [LARGE SCALE GENOMIC DNA]</scope>
    <source>
        <strain evidence="3">cv. XIE 37</strain>
        <tissue evidence="2">Leaf</tissue>
    </source>
</reference>
<keyword evidence="1" id="KW-0472">Membrane</keyword>
<evidence type="ECO:0000313" key="3">
    <source>
        <dbReference type="Proteomes" id="UP000593562"/>
    </source>
</evidence>
<name>A0A7J7DQR0_TRIWF</name>
<evidence type="ECO:0000313" key="2">
    <source>
        <dbReference type="EMBL" id="KAF5748698.1"/>
    </source>
</evidence>
<evidence type="ECO:0000256" key="1">
    <source>
        <dbReference type="SAM" id="Phobius"/>
    </source>
</evidence>
<dbReference type="EMBL" id="JAAARO010000004">
    <property type="protein sequence ID" value="KAF5748698.1"/>
    <property type="molecule type" value="Genomic_DNA"/>
</dbReference>
<gene>
    <name evidence="2" type="ORF">HS088_TW04G00656</name>
</gene>
<keyword evidence="1" id="KW-1133">Transmembrane helix</keyword>
<protein>
    <submittedName>
        <fullName evidence="2">Uncharacterized protein</fullName>
    </submittedName>
</protein>
<comment type="caution">
    <text evidence="2">The sequence shown here is derived from an EMBL/GenBank/DDBJ whole genome shotgun (WGS) entry which is preliminary data.</text>
</comment>
<sequence>MPVGSQVVPQLDLRNPASFLKTWLRCASGRNASNIGLFHSKKHSIGGFSYVDIFFWFPLSIALSGLVAFKLSAQEA</sequence>
<keyword evidence="3" id="KW-1185">Reference proteome</keyword>
<organism evidence="2 3">
    <name type="scientific">Tripterygium wilfordii</name>
    <name type="common">Thunder God vine</name>
    <dbReference type="NCBI Taxonomy" id="458696"/>
    <lineage>
        <taxon>Eukaryota</taxon>
        <taxon>Viridiplantae</taxon>
        <taxon>Streptophyta</taxon>
        <taxon>Embryophyta</taxon>
        <taxon>Tracheophyta</taxon>
        <taxon>Spermatophyta</taxon>
        <taxon>Magnoliopsida</taxon>
        <taxon>eudicotyledons</taxon>
        <taxon>Gunneridae</taxon>
        <taxon>Pentapetalae</taxon>
        <taxon>rosids</taxon>
        <taxon>fabids</taxon>
        <taxon>Celastrales</taxon>
        <taxon>Celastraceae</taxon>
        <taxon>Tripterygium</taxon>
    </lineage>
</organism>
<dbReference type="Proteomes" id="UP000593562">
    <property type="component" value="Unassembled WGS sequence"/>
</dbReference>
<dbReference type="InParanoid" id="A0A7J7DQR0"/>
<feature type="transmembrane region" description="Helical" evidence="1">
    <location>
        <begin position="53"/>
        <end position="73"/>
    </location>
</feature>
<keyword evidence="1" id="KW-0812">Transmembrane</keyword>